<accession>R1FUA9</accession>
<keyword evidence="1" id="KW-0812">Transmembrane</keyword>
<dbReference type="AlphaFoldDB" id="R1FUA9"/>
<protein>
    <submittedName>
        <fullName evidence="2">Putative membrane protein</fullName>
    </submittedName>
</protein>
<feature type="transmembrane region" description="Helical" evidence="1">
    <location>
        <begin position="7"/>
        <end position="29"/>
    </location>
</feature>
<name>R1FUA9_NANST</name>
<proteinExistence type="predicted"/>
<comment type="caution">
    <text evidence="2">The sequence shown here is derived from an EMBL/GenBank/DDBJ whole genome shotgun (WGS) entry which is preliminary data.</text>
</comment>
<sequence>MKSISDSVIELIIAIIIIIFVIIFFFSALKGLSYAGRPEAKFGYALAGSISFMINPVAQGISDAATIANDVLIGVFVAATVAGIVSGIKANYDENVQFLESIGYDEEAIQNINNKYLLFEDIENGGFPTDKIASGIVNAYKTTFLNPLGASLLGGTLGLDAISYLLNNLAHSMQAPILYYLVPEGVVAVNLSNIGNAQVNEMLNDLNQSYANYIEQNNICSNPTSSECQNLYATYLIAKYLFYTYGETLGQSVTISGNHNEYAILLFDYNSDYSVTLNDVLCMLEMMKYYNQVPLEVMYGNNTIYNSNNNIACQVLSNVYSSAMSSNPQDANNVYNKLLVNSYEVDQSGNANQLSSTSNNPEPNDVIIIPAIQPPDGIIIEYTYEGGNRAILLTSISGES</sequence>
<evidence type="ECO:0000313" key="3">
    <source>
        <dbReference type="Proteomes" id="UP000053279"/>
    </source>
</evidence>
<feature type="transmembrane region" description="Helical" evidence="1">
    <location>
        <begin position="70"/>
        <end position="88"/>
    </location>
</feature>
<keyword evidence="1" id="KW-1133">Transmembrane helix</keyword>
<gene>
    <name evidence="2" type="ORF">Nst1_039</name>
</gene>
<organism evidence="2 3">
    <name type="scientific">Nanobsidianus stetteri</name>
    <dbReference type="NCBI Taxonomy" id="1294122"/>
    <lineage>
        <taxon>Archaea</taxon>
        <taxon>Nanobdellota</taxon>
        <taxon>Candidatus Nanoarchaeia</taxon>
        <taxon>Nanoarchaeales</taxon>
        <taxon>Nanopusillaceae</taxon>
        <taxon>Candidatus Nanobsidianus</taxon>
    </lineage>
</organism>
<reference evidence="2 3" key="1">
    <citation type="submission" date="2013-02" db="EMBL/GenBank/DDBJ databases">
        <title>Insights into archaeal evolution and symbiosis from the genomes of a Nanoarchaeon and its crenarchaeal host from Yellowstone National Park.</title>
        <authorList>
            <person name="Podar M."/>
            <person name="Makarova K.S."/>
            <person name="Graham D.E."/>
            <person name="Wolf Y.I."/>
            <person name="Koonin E.V."/>
            <person name="Reysenbach A.-L."/>
        </authorList>
    </citation>
    <scope>NUCLEOTIDE SEQUENCE [LARGE SCALE GENOMIC DNA]</scope>
</reference>
<dbReference type="Proteomes" id="UP000053279">
    <property type="component" value="Unassembled WGS sequence"/>
</dbReference>
<evidence type="ECO:0000256" key="1">
    <source>
        <dbReference type="SAM" id="Phobius"/>
    </source>
</evidence>
<keyword evidence="3" id="KW-1185">Reference proteome</keyword>
<dbReference type="EMBL" id="APJZ01000001">
    <property type="protein sequence ID" value="EOD42700.1"/>
    <property type="molecule type" value="Genomic_DNA"/>
</dbReference>
<keyword evidence="1" id="KW-0472">Membrane</keyword>
<evidence type="ECO:0000313" key="2">
    <source>
        <dbReference type="EMBL" id="EOD42700.1"/>
    </source>
</evidence>